<dbReference type="FunFam" id="4.10.400.10:FF:000065">
    <property type="entry name" value="Transmembrane protease serine 7"/>
    <property type="match status" value="1"/>
</dbReference>
<dbReference type="SMART" id="SM00179">
    <property type="entry name" value="EGF_CA"/>
    <property type="match status" value="5"/>
</dbReference>
<dbReference type="GO" id="GO:0045597">
    <property type="term" value="P:positive regulation of cell differentiation"/>
    <property type="evidence" value="ECO:0007669"/>
    <property type="project" value="UniProtKB-ARBA"/>
</dbReference>
<dbReference type="InterPro" id="IPR035976">
    <property type="entry name" value="Sushi/SCR/CCP_sf"/>
</dbReference>
<dbReference type="InterPro" id="IPR000436">
    <property type="entry name" value="Sushi_SCR_CCP_dom"/>
</dbReference>
<keyword evidence="8" id="KW-0325">Glycoprotein</keyword>
<feature type="disulfide bond" evidence="11">
    <location>
        <begin position="83"/>
        <end position="101"/>
    </location>
</feature>
<dbReference type="InterPro" id="IPR000152">
    <property type="entry name" value="EGF-type_Asp/Asn_hydroxyl_site"/>
</dbReference>
<feature type="disulfide bond" evidence="10">
    <location>
        <begin position="2057"/>
        <end position="2066"/>
    </location>
</feature>
<feature type="domain" description="EGF-like" evidence="15">
    <location>
        <begin position="1989"/>
        <end position="2027"/>
    </location>
</feature>
<dbReference type="InterPro" id="IPR035914">
    <property type="entry name" value="Sperma_CUB_dom_sf"/>
</dbReference>
<proteinExistence type="predicted"/>
<dbReference type="SUPFAM" id="SSF49854">
    <property type="entry name" value="Spermadhesin, CUB domain"/>
    <property type="match status" value="3"/>
</dbReference>
<feature type="disulfide bond" evidence="11">
    <location>
        <begin position="76"/>
        <end position="88"/>
    </location>
</feature>
<feature type="domain" description="Sushi" evidence="18">
    <location>
        <begin position="937"/>
        <end position="996"/>
    </location>
</feature>
<dbReference type="CDD" id="cd00057">
    <property type="entry name" value="FA58C"/>
    <property type="match status" value="1"/>
</dbReference>
<dbReference type="GO" id="GO:0005509">
    <property type="term" value="F:calcium ion binding"/>
    <property type="evidence" value="ECO:0007669"/>
    <property type="project" value="InterPro"/>
</dbReference>
<feature type="domain" description="Sushi" evidence="18">
    <location>
        <begin position="641"/>
        <end position="698"/>
    </location>
</feature>
<dbReference type="PROSITE" id="PS01180">
    <property type="entry name" value="CUB"/>
    <property type="match status" value="3"/>
</dbReference>
<evidence type="ECO:0000259" key="17">
    <source>
        <dbReference type="PROSITE" id="PS50825"/>
    </source>
</evidence>
<evidence type="ECO:0000256" key="8">
    <source>
        <dbReference type="ARBA" id="ARBA00023180"/>
    </source>
</evidence>
<dbReference type="Pfam" id="PF02494">
    <property type="entry name" value="HYR"/>
    <property type="match status" value="2"/>
</dbReference>
<feature type="domain" description="Sushi" evidence="18">
    <location>
        <begin position="1070"/>
        <end position="1134"/>
    </location>
</feature>
<dbReference type="Gene3D" id="2.10.50.10">
    <property type="entry name" value="Tumor Necrosis Factor Receptor, subunit A, domain 2"/>
    <property type="match status" value="2"/>
</dbReference>
<dbReference type="SUPFAM" id="SSF56436">
    <property type="entry name" value="C-type lectin-like"/>
    <property type="match status" value="1"/>
</dbReference>
<dbReference type="SMART" id="SM00231">
    <property type="entry name" value="FA58C"/>
    <property type="match status" value="1"/>
</dbReference>
<dbReference type="SMART" id="SM00192">
    <property type="entry name" value="LDLa"/>
    <property type="match status" value="1"/>
</dbReference>
<dbReference type="OrthoDB" id="430340at2759"/>
<dbReference type="InterPro" id="IPR016187">
    <property type="entry name" value="CTDL_fold"/>
</dbReference>
<feature type="disulfide bond" evidence="11">
    <location>
        <begin position="95"/>
        <end position="110"/>
    </location>
</feature>
<dbReference type="SUPFAM" id="SSF57184">
    <property type="entry name" value="Growth factor receptor domain"/>
    <property type="match status" value="1"/>
</dbReference>
<keyword evidence="1 10" id="KW-0245">EGF-like domain</keyword>
<evidence type="ECO:0000256" key="10">
    <source>
        <dbReference type="PROSITE-ProRule" id="PRU00076"/>
    </source>
</evidence>
<keyword evidence="6" id="KW-1133">Transmembrane helix</keyword>
<dbReference type="InterPro" id="IPR009030">
    <property type="entry name" value="Growth_fac_rcpt_cys_sf"/>
</dbReference>
<dbReference type="CDD" id="cd00112">
    <property type="entry name" value="LDLa"/>
    <property type="match status" value="1"/>
</dbReference>
<feature type="domain" description="HYR" evidence="17">
    <location>
        <begin position="1355"/>
        <end position="1441"/>
    </location>
</feature>
<evidence type="ECO:0000256" key="5">
    <source>
        <dbReference type="ARBA" id="ARBA00022737"/>
    </source>
</evidence>
<gene>
    <name evidence="19" type="ORF">CAUJ_LOCUS12149</name>
</gene>
<comment type="caution">
    <text evidence="10">Lacks conserved residue(s) required for the propagation of feature annotation.</text>
</comment>
<dbReference type="PROSITE" id="PS50923">
    <property type="entry name" value="SUSHI"/>
    <property type="match status" value="6"/>
</dbReference>
<feature type="disulfide bond" evidence="10">
    <location>
        <begin position="1977"/>
        <end position="1986"/>
    </location>
</feature>
<dbReference type="PROSITE" id="PS00010">
    <property type="entry name" value="ASX_HYDROXYL"/>
    <property type="match status" value="2"/>
</dbReference>
<feature type="disulfide bond" evidence="10">
    <location>
        <begin position="1998"/>
        <end position="2015"/>
    </location>
</feature>
<dbReference type="InterPro" id="IPR000742">
    <property type="entry name" value="EGF"/>
</dbReference>
<feature type="domain" description="EGF-like" evidence="15">
    <location>
        <begin position="872"/>
        <end position="910"/>
    </location>
</feature>
<keyword evidence="6" id="KW-0472">Membrane</keyword>
<evidence type="ECO:0000256" key="11">
    <source>
        <dbReference type="PROSITE-ProRule" id="PRU00124"/>
    </source>
</evidence>
<dbReference type="FunFam" id="2.10.50.10:FF:000018">
    <property type="entry name" value="Sushi, von Willebrand factor type A, EGF and pentraxin domain-containing 1"/>
    <property type="match status" value="1"/>
</dbReference>
<dbReference type="Pfam" id="PF00084">
    <property type="entry name" value="Sushi"/>
    <property type="match status" value="5"/>
</dbReference>
<evidence type="ECO:0000259" key="16">
    <source>
        <dbReference type="PROSITE" id="PS50041"/>
    </source>
</evidence>
<dbReference type="Pfam" id="PF00057">
    <property type="entry name" value="Ldl_recept_a"/>
    <property type="match status" value="1"/>
</dbReference>
<feature type="domain" description="CUB" evidence="13">
    <location>
        <begin position="343"/>
        <end position="457"/>
    </location>
</feature>
<dbReference type="SMART" id="SM01411">
    <property type="entry name" value="Ephrin_rec_like"/>
    <property type="match status" value="3"/>
</dbReference>
<feature type="domain" description="EGF-like" evidence="15">
    <location>
        <begin position="698"/>
        <end position="738"/>
    </location>
</feature>
<dbReference type="CDD" id="cd00041">
    <property type="entry name" value="CUB"/>
    <property type="match status" value="2"/>
</dbReference>
<dbReference type="PROSITE" id="PS01187">
    <property type="entry name" value="EGF_CA"/>
    <property type="match status" value="2"/>
</dbReference>
<dbReference type="PROSITE" id="PS50022">
    <property type="entry name" value="FA58C_3"/>
    <property type="match status" value="1"/>
</dbReference>
<sequence>MDVKVLGLLAHEDSEDAHFVWSDGTPTSRYIGFWAPEQPDFLNGSCTLGTVDKKDLEWRLETCNLLRRFVCERPACVKGSFFCSSGGCIPESQKCNGHRDCEDTSDELNCPGSHTSCLTYEKGESGKISSPNYPNSYEPNLNCRHVIEGPINTRIELTLEHFESEQNFDILSIFDGGPAENSTIVMEQLSGSIETPKTLISSTNMMILRFRSDSHMNARGFHATWRSVPFSCGGILTAQAYGQTFSSPSYPKSFANGAECVWTIQTNPGQVVTVSVDDFSLAADDKLVFYDGPTPSSVALATISGNLTNKMHVTSTQNFMYVYMMTRVDSRARGFSISYKRGCDVTLNEKSGEVVSPGNLKTSYPNSIACTWTIEMEESLADRALSIVSNRFDVGADDFLKVYENSVKGKELHEADGFSLTRKPPKQLVSRVGRMQLVFKSNAARNANGFNFTYSIDCPNLKVPPMVTLSSKATTYLSKVKAACPIGFEFTSGEGTSKELECLLGGIWSQSTVSSCQPIFCGAVPQIANGYAVSATNVTFGGVAKYSCYKGFAFASGKSVEVVQCTNEGHWTPPPQCKAATCQPLATFSNGERQLEFGDGTGYGTVFRYSCHSGYRREGVETTLCKADGTWSTVQPTCKKMSCKNLPKISNARIELPHRFLYGDVARVVCDPGFVIDGPEEVRCLANQSLSSVPTCVDVNECENGLAQCQNIGTKCVNVPGSYVCECVAGFQPQLACTDASPVVAKSVSTSSGDISTTQTSSIQWCAGAADKNKTITMNFAIPMVFEKIRLEKSSRGKIRAISVKYGESALSRTKKLTLDGQSVFEVDPDNDVATLPIAIEAKVLEIFVVDFDGELCTKIDVIGCQRTSCADVNECLKENGYCDHTCINTQGSYKCACRAGYDLFVENGQNGVNVSEKETGYNNLDVVRFNKTCVARTCSKIEAPENGVLLSTAQNFHFPMVIKFQCDFGYQMMGPDYIQCLADGTWNGTAPFCLPATCQGVANVSAIGLVVTPGNTTVAFKQNVTLSCTQSSRPARNTPLAAYRQCIFDPQPDGRDYWLSGPPAECPFIECPAPPVMPGAVYQGDVKNRKVGAALEFTCRQPYSAVGKSSQEDEIIRCSPDATWDLGDLRCEGPVCVDPGFPHDGNVELSSVEEGAVAKFSCKRPGFRPFPTDSLQCTLGAACVLSEDVGISTGFVPDGAFSDNSDSTNVGYEPHKARLGSTGWCGSKDAFIFLSVDLQRVYTLTTLRMSGVAGSGHLRGHVTKMQLFYKTQFTQNYDTYPVEFETPSGNHNAMHQFELKPPLRARYILLGVTEYEGSPCMKFDMLGCLAPVSQMHEIATHLQVGWNGSVPECVDMEPPKFLNCPAEPIFVKTDANGQLLPVEFKEPEPVDNSGKIAYVRVEPTGMRSGLLLNSDTDVVYTAFDSTGNTAVCSMSIRIPDTQPPVMKCPESSSIPAKESSTHLVFDQSTVALVVQDASKITNVTFSPREAILRVGEFVEVEVSAEDEHANRNTCRFQIAYVAEACSPASLTSSKHTLKRCVHKDSTVVCSVTCDAGYRFVDSDEVDQNFICQDGRWSPRNNAPACIPIVEEPAGYHVNVGISYPVDSPLPDHCLKGYAELTSKYFDQLDKVLSERCSSSVQVFVRLLQSEFVNQHKFVNGNYTVQVLPSVLQGVFYDLCGLTLRTIFDLRIPGATAPIKSLLTLDGGAITSQAIGCPTITATASTVSQGFACGDGEVLRQEAKDKLPECMACPVGSVNVNNTCILCPRGSYQDFAGQTACKACPDGSYTLDDGAHSIASCLAVCGNGMYSETGLIPCQLCPRHTFSGPAPIGGFKECSSCPSGAYTSKLGASAASECRLACKPGTYSITGLEPCSLCPMHHYQSSVGQQRCLECANSTATQNEGETSESACLPIDCSAKICENQAGCTILMHRAQCDCKPGYVGERCENTEDMCATQPCFNGGSCQQISGSYRCICPQHYTGARCQFETDECVGVTCPNGGVCHDLPGFGTTECLCRTGFSGPQCDEVSDVCSLENPCRNGARCIASQLGRFKCQCVPGWEGPTCEQNIGIAFIKLKKNK</sequence>
<dbReference type="PROSITE" id="PS01209">
    <property type="entry name" value="LDLRA_1"/>
    <property type="match status" value="1"/>
</dbReference>
<evidence type="ECO:0000256" key="12">
    <source>
        <dbReference type="PROSITE-ProRule" id="PRU00302"/>
    </source>
</evidence>
<feature type="disulfide bond" evidence="10">
    <location>
        <begin position="1939"/>
        <end position="1948"/>
    </location>
</feature>
<feature type="disulfide bond" evidence="12">
    <location>
        <begin position="967"/>
        <end position="994"/>
    </location>
</feature>
<dbReference type="Pfam" id="PF00008">
    <property type="entry name" value="EGF"/>
    <property type="match status" value="2"/>
</dbReference>
<dbReference type="InterPro" id="IPR051277">
    <property type="entry name" value="SEZ6_CSMD_C4BPB_Regulators"/>
</dbReference>
<feature type="domain" description="CUB" evidence="13">
    <location>
        <begin position="110"/>
        <end position="228"/>
    </location>
</feature>
<dbReference type="InterPro" id="IPR023415">
    <property type="entry name" value="LDLR_class-A_CS"/>
</dbReference>
<feature type="domain" description="Sushi" evidence="18">
    <location>
        <begin position="580"/>
        <end position="640"/>
    </location>
</feature>
<dbReference type="FunFam" id="2.10.25.10:FF:000038">
    <property type="entry name" value="Fibrillin 2"/>
    <property type="match status" value="1"/>
</dbReference>
<dbReference type="InterPro" id="IPR003410">
    <property type="entry name" value="HYR_dom"/>
</dbReference>
<dbReference type="InterPro" id="IPR001881">
    <property type="entry name" value="EGF-like_Ca-bd_dom"/>
</dbReference>
<dbReference type="PROSITE" id="PS50026">
    <property type="entry name" value="EGF_3"/>
    <property type="match status" value="6"/>
</dbReference>
<evidence type="ECO:0000256" key="3">
    <source>
        <dbReference type="ARBA" id="ARBA00022692"/>
    </source>
</evidence>
<feature type="domain" description="EGF-like" evidence="15">
    <location>
        <begin position="1913"/>
        <end position="1949"/>
    </location>
</feature>
<dbReference type="PROSITE" id="PS00022">
    <property type="entry name" value="EGF_1"/>
    <property type="match status" value="4"/>
</dbReference>
<evidence type="ECO:0000259" key="18">
    <source>
        <dbReference type="PROSITE" id="PS50923"/>
    </source>
</evidence>
<dbReference type="InterPro" id="IPR016186">
    <property type="entry name" value="C-type_lectin-like/link_sf"/>
</dbReference>
<dbReference type="PROSITE" id="PS50041">
    <property type="entry name" value="C_TYPE_LECTIN_2"/>
    <property type="match status" value="1"/>
</dbReference>
<dbReference type="SUPFAM" id="SSF49785">
    <property type="entry name" value="Galactose-binding domain-like"/>
    <property type="match status" value="1"/>
</dbReference>
<evidence type="ECO:0000313" key="19">
    <source>
        <dbReference type="EMBL" id="CAD6196234.1"/>
    </source>
</evidence>
<feature type="disulfide bond" evidence="10">
    <location>
        <begin position="2017"/>
        <end position="2026"/>
    </location>
</feature>
<dbReference type="InterPro" id="IPR011641">
    <property type="entry name" value="Tyr-kin_ephrin_A/B_rcpt-like"/>
</dbReference>
<dbReference type="PANTHER" id="PTHR45656">
    <property type="entry name" value="PROTEIN CBR-CLEC-78"/>
    <property type="match status" value="1"/>
</dbReference>
<dbReference type="PROSITE" id="PS50068">
    <property type="entry name" value="LDLRA_2"/>
    <property type="match status" value="1"/>
</dbReference>
<protein>
    <submittedName>
        <fullName evidence="19">Uncharacterized protein</fullName>
    </submittedName>
</protein>
<evidence type="ECO:0000259" key="14">
    <source>
        <dbReference type="PROSITE" id="PS50022"/>
    </source>
</evidence>
<keyword evidence="2 12" id="KW-0768">Sushi</keyword>
<dbReference type="SUPFAM" id="SSF57424">
    <property type="entry name" value="LDL receptor-like module"/>
    <property type="match status" value="1"/>
</dbReference>
<evidence type="ECO:0000256" key="1">
    <source>
        <dbReference type="ARBA" id="ARBA00022536"/>
    </source>
</evidence>
<dbReference type="CDD" id="cd00037">
    <property type="entry name" value="CLECT"/>
    <property type="match status" value="1"/>
</dbReference>
<feature type="domain" description="C-type lectin" evidence="16">
    <location>
        <begin position="6"/>
        <end position="72"/>
    </location>
</feature>
<dbReference type="InterPro" id="IPR000859">
    <property type="entry name" value="CUB_dom"/>
</dbReference>
<feature type="disulfide bond" evidence="12">
    <location>
        <begin position="611"/>
        <end position="638"/>
    </location>
</feature>
<feature type="domain" description="Sushi" evidence="18">
    <location>
        <begin position="456"/>
        <end position="518"/>
    </location>
</feature>
<evidence type="ECO:0000256" key="7">
    <source>
        <dbReference type="ARBA" id="ARBA00023157"/>
    </source>
</evidence>
<dbReference type="CDD" id="cd00054">
    <property type="entry name" value="EGF_CA"/>
    <property type="match status" value="5"/>
</dbReference>
<feature type="domain" description="EGF-like" evidence="15">
    <location>
        <begin position="1951"/>
        <end position="1987"/>
    </location>
</feature>
<keyword evidence="5" id="KW-0677">Repeat</keyword>
<dbReference type="SUPFAM" id="SSF57196">
    <property type="entry name" value="EGF/Laminin"/>
    <property type="match status" value="6"/>
</dbReference>
<dbReference type="FunFam" id="2.10.70.10:FF:000014">
    <property type="entry name" value="Membrane cofactor protein"/>
    <property type="match status" value="1"/>
</dbReference>
<keyword evidence="3" id="KW-0812">Transmembrane</keyword>
<keyword evidence="7 10" id="KW-1015">Disulfide bond</keyword>
<dbReference type="FunFam" id="2.10.25.10:FF:000791">
    <property type="entry name" value="Uninflatable, isoform C"/>
    <property type="match status" value="1"/>
</dbReference>
<dbReference type="InterPro" id="IPR036055">
    <property type="entry name" value="LDL_receptor-like_sf"/>
</dbReference>
<keyword evidence="4" id="KW-0732">Signal</keyword>
<evidence type="ECO:0000256" key="2">
    <source>
        <dbReference type="ARBA" id="ARBA00022659"/>
    </source>
</evidence>
<dbReference type="FunFam" id="2.10.25.10:FF:000012">
    <property type="entry name" value="Delta-like protein"/>
    <property type="match status" value="1"/>
</dbReference>
<dbReference type="Pfam" id="PF07699">
    <property type="entry name" value="Ephrin_rec_like"/>
    <property type="match status" value="3"/>
</dbReference>
<feature type="disulfide bond" evidence="12">
    <location>
        <begin position="582"/>
        <end position="625"/>
    </location>
</feature>
<keyword evidence="20" id="KW-1185">Reference proteome</keyword>
<dbReference type="InterPro" id="IPR008979">
    <property type="entry name" value="Galactose-bd-like_sf"/>
</dbReference>
<dbReference type="SMART" id="SM00032">
    <property type="entry name" value="CCP"/>
    <property type="match status" value="8"/>
</dbReference>
<evidence type="ECO:0000313" key="20">
    <source>
        <dbReference type="Proteomes" id="UP000835052"/>
    </source>
</evidence>
<dbReference type="Gene3D" id="2.10.25.10">
    <property type="entry name" value="Laminin"/>
    <property type="match status" value="6"/>
</dbReference>
<dbReference type="Pfam" id="PF00431">
    <property type="entry name" value="CUB"/>
    <property type="match status" value="3"/>
</dbReference>
<evidence type="ECO:0000256" key="4">
    <source>
        <dbReference type="ARBA" id="ARBA00022729"/>
    </source>
</evidence>
<comment type="caution">
    <text evidence="19">The sequence shown here is derived from an EMBL/GenBank/DDBJ whole genome shotgun (WGS) entry which is preliminary data.</text>
</comment>
<name>A0A8S1HT55_9PELO</name>
<dbReference type="InterPro" id="IPR018097">
    <property type="entry name" value="EGF_Ca-bd_CS"/>
</dbReference>
<dbReference type="Proteomes" id="UP000835052">
    <property type="component" value="Unassembled WGS sequence"/>
</dbReference>
<evidence type="ECO:0000259" key="15">
    <source>
        <dbReference type="PROSITE" id="PS50026"/>
    </source>
</evidence>
<dbReference type="Pfam" id="PF07645">
    <property type="entry name" value="EGF_CA"/>
    <property type="match status" value="2"/>
</dbReference>
<dbReference type="EMBL" id="CAJGYM010000069">
    <property type="protein sequence ID" value="CAD6196234.1"/>
    <property type="molecule type" value="Genomic_DNA"/>
</dbReference>
<dbReference type="Gene3D" id="4.10.400.10">
    <property type="entry name" value="Low-density Lipoprotein Receptor"/>
    <property type="match status" value="1"/>
</dbReference>
<dbReference type="SUPFAM" id="SSF57535">
    <property type="entry name" value="Complement control module/SCR domain"/>
    <property type="match status" value="6"/>
</dbReference>
<dbReference type="SMART" id="SM00181">
    <property type="entry name" value="EGF"/>
    <property type="match status" value="6"/>
</dbReference>
<feature type="domain" description="EGF-like" evidence="15">
    <location>
        <begin position="2029"/>
        <end position="2067"/>
    </location>
</feature>
<feature type="disulfide bond" evidence="9">
    <location>
        <begin position="343"/>
        <end position="370"/>
    </location>
</feature>
<dbReference type="SMART" id="SM00042">
    <property type="entry name" value="CUB"/>
    <property type="match status" value="3"/>
</dbReference>
<dbReference type="Gene3D" id="2.10.70.10">
    <property type="entry name" value="Complement Module, domain 1"/>
    <property type="match status" value="6"/>
</dbReference>
<evidence type="ECO:0000256" key="9">
    <source>
        <dbReference type="PROSITE-ProRule" id="PRU00059"/>
    </source>
</evidence>
<dbReference type="PANTHER" id="PTHR45656:SF4">
    <property type="entry name" value="PROTEIN CBR-CLEC-78"/>
    <property type="match status" value="1"/>
</dbReference>
<dbReference type="PROSITE" id="PS50825">
    <property type="entry name" value="HYR"/>
    <property type="match status" value="2"/>
</dbReference>
<dbReference type="InterPro" id="IPR001304">
    <property type="entry name" value="C-type_lectin-like"/>
</dbReference>
<organism evidence="19 20">
    <name type="scientific">Caenorhabditis auriculariae</name>
    <dbReference type="NCBI Taxonomy" id="2777116"/>
    <lineage>
        <taxon>Eukaryota</taxon>
        <taxon>Metazoa</taxon>
        <taxon>Ecdysozoa</taxon>
        <taxon>Nematoda</taxon>
        <taxon>Chromadorea</taxon>
        <taxon>Rhabditida</taxon>
        <taxon>Rhabditina</taxon>
        <taxon>Rhabditomorpha</taxon>
        <taxon>Rhabditoidea</taxon>
        <taxon>Rhabditidae</taxon>
        <taxon>Peloderinae</taxon>
        <taxon>Caenorhabditis</taxon>
    </lineage>
</organism>
<dbReference type="Gene3D" id="2.60.120.260">
    <property type="entry name" value="Galactose-binding domain-like"/>
    <property type="match status" value="1"/>
</dbReference>
<dbReference type="Pfam" id="PF00754">
    <property type="entry name" value="F5_F8_type_C"/>
    <property type="match status" value="1"/>
</dbReference>
<dbReference type="InterPro" id="IPR002172">
    <property type="entry name" value="LDrepeatLR_classA_rpt"/>
</dbReference>
<reference evidence="19" key="1">
    <citation type="submission" date="2020-10" db="EMBL/GenBank/DDBJ databases">
        <authorList>
            <person name="Kikuchi T."/>
        </authorList>
    </citation>
    <scope>NUCLEOTIDE SEQUENCE</scope>
    <source>
        <strain evidence="19">NKZ352</strain>
    </source>
</reference>
<dbReference type="Gene3D" id="2.60.120.290">
    <property type="entry name" value="Spermadhesin, CUB domain"/>
    <property type="match status" value="3"/>
</dbReference>
<dbReference type="PROSITE" id="PS01186">
    <property type="entry name" value="EGF_2"/>
    <property type="match status" value="4"/>
</dbReference>
<accession>A0A8S1HT55</accession>
<feature type="domain" description="Sushi" evidence="18">
    <location>
        <begin position="519"/>
        <end position="579"/>
    </location>
</feature>
<evidence type="ECO:0000259" key="13">
    <source>
        <dbReference type="PROSITE" id="PS01180"/>
    </source>
</evidence>
<dbReference type="InterPro" id="IPR049883">
    <property type="entry name" value="NOTCH1_EGF-like"/>
</dbReference>
<dbReference type="InterPro" id="IPR000421">
    <property type="entry name" value="FA58C"/>
</dbReference>
<evidence type="ECO:0000256" key="6">
    <source>
        <dbReference type="ARBA" id="ARBA00022989"/>
    </source>
</evidence>
<feature type="domain" description="CUB" evidence="13">
    <location>
        <begin position="232"/>
        <end position="342"/>
    </location>
</feature>
<dbReference type="CDD" id="cd00033">
    <property type="entry name" value="CCP"/>
    <property type="match status" value="5"/>
</dbReference>
<feature type="domain" description="HYR" evidence="17">
    <location>
        <begin position="1442"/>
        <end position="1523"/>
    </location>
</feature>
<dbReference type="Gene3D" id="3.10.100.10">
    <property type="entry name" value="Mannose-Binding Protein A, subunit A"/>
    <property type="match status" value="1"/>
</dbReference>
<feature type="domain" description="F5/8 type C" evidence="14">
    <location>
        <begin position="1184"/>
        <end position="1329"/>
    </location>
</feature>